<comment type="caution">
    <text evidence="2">The sequence shown here is derived from an EMBL/GenBank/DDBJ whole genome shotgun (WGS) entry which is preliminary data.</text>
</comment>
<name>A0ABP5F4J7_9ACTN</name>
<feature type="compositionally biased region" description="Low complexity" evidence="1">
    <location>
        <begin position="33"/>
        <end position="45"/>
    </location>
</feature>
<dbReference type="Proteomes" id="UP001500751">
    <property type="component" value="Unassembled WGS sequence"/>
</dbReference>
<protein>
    <submittedName>
        <fullName evidence="2">Uncharacterized protein</fullName>
    </submittedName>
</protein>
<accession>A0ABP5F4J7</accession>
<sequence>MSEPEAGPEGKSESEFGFEPGLEAGLEAKAEPEAGFEAKAGSGAEAKAEPELKTERKASSEPAAGTEGQSKSEPGFEAQPEAAAEAEPKAEAGPELGSGSESGSELPPPPKCDTPLPRRVPSSNSARVPRVARPAEQTVRHLLDVLKHLP</sequence>
<organism evidence="2 3">
    <name type="scientific">Catenulispora yoronensis</name>
    <dbReference type="NCBI Taxonomy" id="450799"/>
    <lineage>
        <taxon>Bacteria</taxon>
        <taxon>Bacillati</taxon>
        <taxon>Actinomycetota</taxon>
        <taxon>Actinomycetes</taxon>
        <taxon>Catenulisporales</taxon>
        <taxon>Catenulisporaceae</taxon>
        <taxon>Catenulispora</taxon>
    </lineage>
</organism>
<feature type="region of interest" description="Disordered" evidence="1">
    <location>
        <begin position="1"/>
        <end position="137"/>
    </location>
</feature>
<dbReference type="EMBL" id="BAAAQN010000003">
    <property type="protein sequence ID" value="GAA2014932.1"/>
    <property type="molecule type" value="Genomic_DNA"/>
</dbReference>
<gene>
    <name evidence="2" type="ORF">GCM10009839_07540</name>
</gene>
<evidence type="ECO:0000313" key="3">
    <source>
        <dbReference type="Proteomes" id="UP001500751"/>
    </source>
</evidence>
<keyword evidence="3" id="KW-1185">Reference proteome</keyword>
<reference evidence="3" key="1">
    <citation type="journal article" date="2019" name="Int. J. Syst. Evol. Microbiol.">
        <title>The Global Catalogue of Microorganisms (GCM) 10K type strain sequencing project: providing services to taxonomists for standard genome sequencing and annotation.</title>
        <authorList>
            <consortium name="The Broad Institute Genomics Platform"/>
            <consortium name="The Broad Institute Genome Sequencing Center for Infectious Disease"/>
            <person name="Wu L."/>
            <person name="Ma J."/>
        </authorList>
    </citation>
    <scope>NUCLEOTIDE SEQUENCE [LARGE SCALE GENOMIC DNA]</scope>
    <source>
        <strain evidence="3">JCM 16014</strain>
    </source>
</reference>
<feature type="compositionally biased region" description="Low complexity" evidence="1">
    <location>
        <begin position="73"/>
        <end position="85"/>
    </location>
</feature>
<proteinExistence type="predicted"/>
<evidence type="ECO:0000256" key="1">
    <source>
        <dbReference type="SAM" id="MobiDB-lite"/>
    </source>
</evidence>
<evidence type="ECO:0000313" key="2">
    <source>
        <dbReference type="EMBL" id="GAA2014932.1"/>
    </source>
</evidence>
<feature type="compositionally biased region" description="Basic and acidic residues" evidence="1">
    <location>
        <begin position="46"/>
        <end position="59"/>
    </location>
</feature>
<feature type="compositionally biased region" description="Low complexity" evidence="1">
    <location>
        <begin position="93"/>
        <end position="105"/>
    </location>
</feature>